<dbReference type="Pfam" id="PF02801">
    <property type="entry name" value="Ketoacyl-synt_C"/>
    <property type="match status" value="1"/>
</dbReference>
<dbReference type="Gene3D" id="1.10.1200.10">
    <property type="entry name" value="ACP-like"/>
    <property type="match status" value="1"/>
</dbReference>
<feature type="active site" description="Proton acceptor; for dehydratase activity" evidence="49">
    <location>
        <position position="895"/>
    </location>
</feature>
<evidence type="ECO:0000256" key="36">
    <source>
        <dbReference type="ARBA" id="ARBA00048650"/>
    </source>
</evidence>
<evidence type="ECO:0000256" key="16">
    <source>
        <dbReference type="ARBA" id="ARBA00023401"/>
    </source>
</evidence>
<comment type="catalytic activity">
    <reaction evidence="45">
        <text>3-oxooctanoyl-[ACP] + NADPH + H(+) = (3R)-hydroxyoctanoyl-[ACP] + NADP(+)</text>
        <dbReference type="Rhea" id="RHEA:41840"/>
        <dbReference type="Rhea" id="RHEA-COMP:9633"/>
        <dbReference type="Rhea" id="RHEA-COMP:9634"/>
        <dbReference type="ChEBI" id="CHEBI:15378"/>
        <dbReference type="ChEBI" id="CHEBI:57783"/>
        <dbReference type="ChEBI" id="CHEBI:58349"/>
        <dbReference type="ChEBI" id="CHEBI:78460"/>
        <dbReference type="ChEBI" id="CHEBI:78461"/>
    </reaction>
    <physiologicalReaction direction="left-to-right" evidence="45">
        <dbReference type="Rhea" id="RHEA:41841"/>
    </physiologicalReaction>
</comment>
<dbReference type="PROSITE" id="PS52019">
    <property type="entry name" value="PKS_MFAS_DH"/>
    <property type="match status" value="1"/>
</dbReference>
<name>A0A9N9RZC6_9DIPT</name>
<dbReference type="Gene3D" id="3.40.50.720">
    <property type="entry name" value="NAD(P)-binding Rossmann-like Domain"/>
    <property type="match status" value="1"/>
</dbReference>
<evidence type="ECO:0000256" key="24">
    <source>
        <dbReference type="ARBA" id="ARBA00047500"/>
    </source>
</evidence>
<evidence type="ECO:0000313" key="53">
    <source>
        <dbReference type="EMBL" id="CAG9806917.1"/>
    </source>
</evidence>
<comment type="catalytic activity">
    <reaction evidence="20">
        <text>hexanoyl-[ACP] + malonyl-[ACP] + H(+) = 3-oxooctanoyl-[ACP] + holo-[ACP] + CO2</text>
        <dbReference type="Rhea" id="RHEA:41836"/>
        <dbReference type="Rhea" id="RHEA-COMP:9623"/>
        <dbReference type="Rhea" id="RHEA-COMP:9632"/>
        <dbReference type="Rhea" id="RHEA-COMP:9633"/>
        <dbReference type="Rhea" id="RHEA-COMP:9685"/>
        <dbReference type="ChEBI" id="CHEBI:15378"/>
        <dbReference type="ChEBI" id="CHEBI:16526"/>
        <dbReference type="ChEBI" id="CHEBI:64479"/>
        <dbReference type="ChEBI" id="CHEBI:78449"/>
        <dbReference type="ChEBI" id="CHEBI:78459"/>
        <dbReference type="ChEBI" id="CHEBI:78460"/>
    </reaction>
    <physiologicalReaction direction="left-to-right" evidence="20">
        <dbReference type="Rhea" id="RHEA:41837"/>
    </physiologicalReaction>
</comment>
<evidence type="ECO:0000256" key="39">
    <source>
        <dbReference type="ARBA" id="ARBA00048935"/>
    </source>
</evidence>
<comment type="catalytic activity">
    <reaction evidence="31">
        <text>(2E)-dodecenoyl-[ACP] + NADPH + H(+) = dodecanoyl-[ACP] + NADP(+)</text>
        <dbReference type="Rhea" id="RHEA:41880"/>
        <dbReference type="Rhea" id="RHEA-COMP:9643"/>
        <dbReference type="Rhea" id="RHEA-COMP:9644"/>
        <dbReference type="ChEBI" id="CHEBI:15378"/>
        <dbReference type="ChEBI" id="CHEBI:57783"/>
        <dbReference type="ChEBI" id="CHEBI:58349"/>
        <dbReference type="ChEBI" id="CHEBI:65264"/>
        <dbReference type="ChEBI" id="CHEBI:78472"/>
    </reaction>
    <physiologicalReaction direction="left-to-right" evidence="31">
        <dbReference type="Rhea" id="RHEA:41881"/>
    </physiologicalReaction>
</comment>
<comment type="catalytic activity">
    <reaction evidence="42">
        <text>(2E)-tetradecenoyl-[ACP] + NADPH + H(+) = tetradecanoyl-[ACP] + NADP(+)</text>
        <dbReference type="Rhea" id="RHEA:41896"/>
        <dbReference type="Rhea" id="RHEA-COMP:9647"/>
        <dbReference type="Rhea" id="RHEA-COMP:9648"/>
        <dbReference type="ChEBI" id="CHEBI:15378"/>
        <dbReference type="ChEBI" id="CHEBI:57783"/>
        <dbReference type="ChEBI" id="CHEBI:58349"/>
        <dbReference type="ChEBI" id="CHEBI:78475"/>
        <dbReference type="ChEBI" id="CHEBI:78477"/>
    </reaction>
    <physiologicalReaction direction="left-to-right" evidence="42">
        <dbReference type="Rhea" id="RHEA:41897"/>
    </physiologicalReaction>
</comment>
<comment type="catalytic activity">
    <reaction evidence="47">
        <text>(2E)-decenoyl-[ACP] + NADPH + H(+) = decanoyl-[ACP] + NADP(+)</text>
        <dbReference type="Rhea" id="RHEA:41864"/>
        <dbReference type="Rhea" id="RHEA-COMP:9639"/>
        <dbReference type="Rhea" id="RHEA-COMP:9640"/>
        <dbReference type="ChEBI" id="CHEBI:15378"/>
        <dbReference type="ChEBI" id="CHEBI:57783"/>
        <dbReference type="ChEBI" id="CHEBI:58349"/>
        <dbReference type="ChEBI" id="CHEBI:78467"/>
        <dbReference type="ChEBI" id="CHEBI:78468"/>
    </reaction>
    <physiologicalReaction direction="left-to-right" evidence="47">
        <dbReference type="Rhea" id="RHEA:41865"/>
    </physiologicalReaction>
</comment>
<evidence type="ECO:0000256" key="29">
    <source>
        <dbReference type="ARBA" id="ARBA00047961"/>
    </source>
</evidence>
<dbReference type="PANTHER" id="PTHR43775">
    <property type="entry name" value="FATTY ACID SYNTHASE"/>
    <property type="match status" value="1"/>
</dbReference>
<comment type="catalytic activity">
    <reaction evidence="48">
        <text>octanoyl-[ACP] + malonyl-[ACP] + H(+) = 3-oxodecanoyl-[ACP] + holo-[ACP] + CO2</text>
        <dbReference type="Rhea" id="RHEA:41852"/>
        <dbReference type="Rhea" id="RHEA-COMP:9623"/>
        <dbReference type="Rhea" id="RHEA-COMP:9636"/>
        <dbReference type="Rhea" id="RHEA-COMP:9637"/>
        <dbReference type="Rhea" id="RHEA-COMP:9685"/>
        <dbReference type="ChEBI" id="CHEBI:15378"/>
        <dbReference type="ChEBI" id="CHEBI:16526"/>
        <dbReference type="ChEBI" id="CHEBI:64479"/>
        <dbReference type="ChEBI" id="CHEBI:78449"/>
        <dbReference type="ChEBI" id="CHEBI:78463"/>
        <dbReference type="ChEBI" id="CHEBI:78464"/>
    </reaction>
    <physiologicalReaction direction="left-to-right" evidence="48">
        <dbReference type="Rhea" id="RHEA:41853"/>
    </physiologicalReaction>
</comment>
<dbReference type="Pfam" id="PF08659">
    <property type="entry name" value="KR"/>
    <property type="match status" value="1"/>
</dbReference>
<dbReference type="InterPro" id="IPR049391">
    <property type="entry name" value="FAS_pseudo-KR"/>
</dbReference>
<evidence type="ECO:0000256" key="38">
    <source>
        <dbReference type="ARBA" id="ARBA00048704"/>
    </source>
</evidence>
<comment type="function">
    <text evidence="18">Fatty acid synthetase is a multifunctional enzyme that catalyzes the de novo biosynthesis of long-chain saturated fatty acids starting from acetyl-CoA and malonyl-CoA in the presence of NADPH. This multifunctional protein contains 7 catalytic activities and a site for the binding of the prosthetic group 4'-phosphopantetheine of the acyl carrier protein ([ACP]) domain.</text>
</comment>
<evidence type="ECO:0000256" key="1">
    <source>
        <dbReference type="ARBA" id="ARBA00005189"/>
    </source>
</evidence>
<evidence type="ECO:0000256" key="46">
    <source>
        <dbReference type="ARBA" id="ARBA00049449"/>
    </source>
</evidence>
<evidence type="ECO:0000256" key="19">
    <source>
        <dbReference type="ARBA" id="ARBA00047300"/>
    </source>
</evidence>
<evidence type="ECO:0000256" key="3">
    <source>
        <dbReference type="ARBA" id="ARBA00022553"/>
    </source>
</evidence>
<dbReference type="Gene3D" id="3.10.129.110">
    <property type="entry name" value="Polyketide synthase dehydratase"/>
    <property type="match status" value="1"/>
</dbReference>
<evidence type="ECO:0000256" key="31">
    <source>
        <dbReference type="ARBA" id="ARBA00048281"/>
    </source>
</evidence>
<dbReference type="InterPro" id="IPR057326">
    <property type="entry name" value="KR_dom"/>
</dbReference>
<dbReference type="OrthoDB" id="7790387at2759"/>
<comment type="catalytic activity">
    <reaction evidence="35">
        <text>3-oxohexanoyl-[ACP] + NADPH + H(+) = (3R)-hydroxyhexanoyl-[ACP] + NADP(+)</text>
        <dbReference type="Rhea" id="RHEA:41824"/>
        <dbReference type="Rhea" id="RHEA-COMP:9629"/>
        <dbReference type="Rhea" id="RHEA-COMP:9630"/>
        <dbReference type="ChEBI" id="CHEBI:15378"/>
        <dbReference type="ChEBI" id="CHEBI:57783"/>
        <dbReference type="ChEBI" id="CHEBI:58349"/>
        <dbReference type="ChEBI" id="CHEBI:78456"/>
        <dbReference type="ChEBI" id="CHEBI:78457"/>
    </reaction>
    <physiologicalReaction direction="left-to-right" evidence="35">
        <dbReference type="Rhea" id="RHEA:41825"/>
    </physiologicalReaction>
</comment>
<feature type="region of interest" description="C-terminal hotdog fold" evidence="49">
    <location>
        <begin position="996"/>
        <end position="1116"/>
    </location>
</feature>
<comment type="catalytic activity">
    <reaction evidence="16">
        <text>(3R)-hydroxyhexadecanoyl-[ACP] = (2E)-hexadecenoyl-[ACP] + H2O</text>
        <dbReference type="Rhea" id="RHEA:41908"/>
        <dbReference type="Rhea" id="RHEA-COMP:9650"/>
        <dbReference type="Rhea" id="RHEA-COMP:9651"/>
        <dbReference type="ChEBI" id="CHEBI:15377"/>
        <dbReference type="ChEBI" id="CHEBI:78480"/>
        <dbReference type="ChEBI" id="CHEBI:78481"/>
    </reaction>
    <physiologicalReaction direction="left-to-right" evidence="16">
        <dbReference type="Rhea" id="RHEA:41909"/>
    </physiologicalReaction>
</comment>
<evidence type="ECO:0000256" key="48">
    <source>
        <dbReference type="ARBA" id="ARBA00049533"/>
    </source>
</evidence>
<evidence type="ECO:0000256" key="23">
    <source>
        <dbReference type="ARBA" id="ARBA00047451"/>
    </source>
</evidence>
<evidence type="ECO:0000256" key="20">
    <source>
        <dbReference type="ARBA" id="ARBA00047394"/>
    </source>
</evidence>
<feature type="domain" description="Ketosynthase family 3 (KS3)" evidence="51">
    <location>
        <begin position="17"/>
        <end position="422"/>
    </location>
</feature>
<comment type="catalytic activity">
    <reaction evidence="39">
        <text>3-oxotetradecanoyl-[ACP] + NADPH + H(+) = (3R)-hydroxytetradecanoyl-[ACP] + NADP(+)</text>
        <dbReference type="Rhea" id="RHEA:41888"/>
        <dbReference type="Rhea" id="RHEA-COMP:9645"/>
        <dbReference type="Rhea" id="RHEA-COMP:9646"/>
        <dbReference type="ChEBI" id="CHEBI:15378"/>
        <dbReference type="ChEBI" id="CHEBI:57783"/>
        <dbReference type="ChEBI" id="CHEBI:58349"/>
        <dbReference type="ChEBI" id="CHEBI:78473"/>
        <dbReference type="ChEBI" id="CHEBI:78474"/>
    </reaction>
    <physiologicalReaction direction="left-to-right" evidence="39">
        <dbReference type="Rhea" id="RHEA:41889"/>
    </physiologicalReaction>
</comment>
<comment type="catalytic activity">
    <reaction evidence="24">
        <text>(2E)-butenoyl-[ACP] + NADPH + H(+) = butanoyl-[ACP] + NADP(+)</text>
        <dbReference type="Rhea" id="RHEA:41812"/>
        <dbReference type="Rhea" id="RHEA-COMP:9627"/>
        <dbReference type="Rhea" id="RHEA-COMP:9628"/>
        <dbReference type="ChEBI" id="CHEBI:15378"/>
        <dbReference type="ChEBI" id="CHEBI:57783"/>
        <dbReference type="ChEBI" id="CHEBI:58349"/>
        <dbReference type="ChEBI" id="CHEBI:78453"/>
        <dbReference type="ChEBI" id="CHEBI:78454"/>
    </reaction>
    <physiologicalReaction direction="left-to-right" evidence="24">
        <dbReference type="Rhea" id="RHEA:41813"/>
    </physiologicalReaction>
</comment>
<feature type="region of interest" description="N-terminal hotdog fold" evidence="49">
    <location>
        <begin position="863"/>
        <end position="983"/>
    </location>
</feature>
<dbReference type="PROSITE" id="PS00012">
    <property type="entry name" value="PHOSPHOPANTETHEINE"/>
    <property type="match status" value="1"/>
</dbReference>
<feature type="domain" description="Carrier" evidence="50">
    <location>
        <begin position="1987"/>
        <end position="2064"/>
    </location>
</feature>
<comment type="catalytic activity">
    <reaction evidence="37">
        <text>holo-[ACP] + acetyl-CoA = acetyl-[ACP] + CoA</text>
        <dbReference type="Rhea" id="RHEA:41788"/>
        <dbReference type="Rhea" id="RHEA-COMP:9621"/>
        <dbReference type="Rhea" id="RHEA-COMP:9685"/>
        <dbReference type="ChEBI" id="CHEBI:57287"/>
        <dbReference type="ChEBI" id="CHEBI:57288"/>
        <dbReference type="ChEBI" id="CHEBI:64479"/>
        <dbReference type="ChEBI" id="CHEBI:78446"/>
        <dbReference type="EC" id="2.3.1.38"/>
    </reaction>
    <physiologicalReaction direction="left-to-right" evidence="37">
        <dbReference type="Rhea" id="RHEA:41789"/>
    </physiologicalReaction>
</comment>
<evidence type="ECO:0000256" key="41">
    <source>
        <dbReference type="ARBA" id="ARBA00049109"/>
    </source>
</evidence>
<feature type="active site" description="Proton donor; for dehydratase activity" evidence="49">
    <location>
        <position position="1045"/>
    </location>
</feature>
<evidence type="ECO:0000256" key="28">
    <source>
        <dbReference type="ARBA" id="ARBA00047953"/>
    </source>
</evidence>
<dbReference type="CDD" id="cd08954">
    <property type="entry name" value="KR_1_FAS_SDR_x"/>
    <property type="match status" value="1"/>
</dbReference>
<dbReference type="Gene3D" id="3.30.70.3290">
    <property type="match status" value="1"/>
</dbReference>
<dbReference type="Gene3D" id="3.40.47.10">
    <property type="match status" value="1"/>
</dbReference>
<evidence type="ECO:0000256" key="43">
    <source>
        <dbReference type="ARBA" id="ARBA00049263"/>
    </source>
</evidence>
<keyword evidence="5" id="KW-0702">S-nitrosylation</keyword>
<sequence length="2353" mass="263647">MTSFNCRQVCRVNVDPEDDIVISGISGRFPKSHNVAELSHNLFNKIDMIDSCETRFKYFNGETPDRIGFTYDLDKFDAHFFSVKNRFAMYTDPQQRMLQEHAYEAMIDAGMCPKHFRGSKTGVFVGCCTVEADDYLFFNEVSKESLGMLGSARSLLANRISFSLDLKGPSLMVDTACSSSGYALNLAYKAIRNGECEAAIVGGANIIIDESVTAQFARSGLLAMDGFCRPFDDNAHGFVRSESVNTLFLQKRKDAKRVYATVVHSKTNVDGFKNEGLSFPSATFQAKLFEELYQEIGINPNTVDYVECHGTGTRVGDPQECMSIDQVFCADRTKPLLVGSMKSNMGHTEAASSNSSVIKSILIFENGKIPPVLHFTKVRQDIPSLVAGRLKPVSEIQDFEGSLIGINSFGFGGANSHILLKKHSKDKVNNGIATDNIPRLLVWSGRTEEALNTIFDSVTKQPLDAEYIALLQNTQVSTQSSNTYRGYALFSQDPESSNATCIERHIENFAEERRPIVWVFSGMGSQWPGMGADLMKIPIFESSIKRCHDILAKKGVDLIKIITSDDPTIFDNILHSFVGISAVQLALTNVLKAVGLEPDYIVGHSFGELGCAYADNCLTEEEMILSSYYRGLVSIQNKNKTIFGSMAVVEVGYQQIKSMLDDGIHVACHNSGDSCTISGPAEIVAQFVEKLKIQNIFAKELQCSNIAYHSPYINEFGPKLENVLKSIIPNPKQRSDKWISTSVPKNEWNSVESKYSSAQYHTNNLLNPVLFEENCEHLPKNPIIIEIAPYGLLQAIIKRNLSDNIYFSLTKRESCEGSMLLYRTLGNLFENGVDLDLSKLYPTIEFPVSRGTPMIAPSIKWNHAESYYTTKYDSRTFNEKVFNLSDTEFEFISGHEIDGRILFPATGYMYLAWKTLAAQLRENFETFDVEFEDIKFIQACQVQKDCDQKLTVFVLPETGHFQISENNLTLVTGIVRPCDNSKKLTEIETEESKDEVVELESADVYKELRLRGAIYKNIFRSVISAKMDSSRGKIKWQSNWIAFLDCILQVRIVSKDTRSLEVPIAIKKVIIKKNEHEKLMSELGENPIVEVKYCPNMKILRCGGVEFGGLMPQSIGRRPLKGIPVLESYQFVPHFPTPCFSKIDIGRFCVELALENDIAKNVTCVEIDMNDDREPLCEYFGQALNDVPLVTGELNYLTSKDIEIFQTTVSNSELSTFSNQTFIIKSNCMFDADFLENVKKYISENSYIISRESKDREIYHDFEGCEGYKIVAIIPTETETVVMMNYKKVPHPCPTSIIKITNTDQSYSWLDILKKTAKTEPTLVYSENESQSGILGLVNCIRKEPSGHNLRCVFIDDKSAPPFDINDPFYKAQLNKRLAKNIFRNGKWGSYKHFLVKPIYEALRHEGYCYVNSLIRGDLSSIKWLQSPIKNDSDNIVKVQYAALNFKDIMLATGKLSADTVSENRMELMCIMGMEFSGITKEGRRVIGVKPAGAMATHVEVDELMSWEVPDHWTLEEAVTVPIVYGTVYTAFFITTKIKKGKSILIHAGSGGIGLAAIRVAFAYGLEVFTTVSTEEKKNYLLNEFPELKRENIGNSRDTSFEGMIMKQTRGNGVDYVLNSLSEEKLAASVRCLGRGGKFLEIGKFDMANDNKLSLGDFLRELSFHAIFLDRIFKASYDEKKTISELFYEGMCKGIIKPLKTSVFNIDKVEDAFRLLASGKHIGKVVLKIRENESDNATLPISVIPRVYCNPEHSYIICGGLGGFGLELADWLVLRGCKNLILSTSRGITKQYQAFRIKIWETYGVHVQVNKSDITTRQGCEQLIDDALKLGTVGGIFNLALQLRDGILENQTVTSFDECMAPKAYATKYLDEISRTKCPSLQYFVIFSSVACGRGNAGQSNYGMANSVMERLMEERHNLGLPAKAIQWGAIGEVGIVADLQEDNIDMEIGGTLVQRISSCIYELDTLMTEEKTVVSSMVVAEKTVQRSGKGGVIEMLKNIMSIKDMKSVSMETKLSELGMDSLMTVEISQTLERDFNIVLTVPQLRSLTVGQLKALENSDTDAVPKTGQINLEFFVKNLGDESTSHLTILKVNDQLEESNTKALIFPGIEGVGGKLLKDFAKQTKYPTYLLQCLNISNINNFNEMRDALIEDVAKLYANDSTFLFIGYSYGSILTLKLAKMLEDLGKTGKVIIIDGSPSLSKKMLNAIKPESEIDDQMIETLAMDSSLKYAFPNDTSNRRKQVLDEPTWDAKLKKLNEIYLDFEIYSKEFFSKATTLVKNRITAGYYLSLDDFAIIKSPIKLVKPTEALVFNEEHDFGLNKFSDSEIEVTILEGNHTTILEHPDVFKIINSSF</sequence>
<dbReference type="InterPro" id="IPR049900">
    <property type="entry name" value="PKS_mFAS_DH"/>
</dbReference>
<dbReference type="Pfam" id="PF00975">
    <property type="entry name" value="Thioesterase"/>
    <property type="match status" value="1"/>
</dbReference>
<evidence type="ECO:0000256" key="4">
    <source>
        <dbReference type="ARBA" id="ARBA00022679"/>
    </source>
</evidence>
<comment type="catalytic activity">
    <reaction evidence="40">
        <text>(2E)-octadecenoyl-[ACP] + NADPH + H(+) = octadecanoyl-[ACP] + NADP(+)</text>
        <dbReference type="Rhea" id="RHEA:41928"/>
        <dbReference type="Rhea" id="RHEA-COMP:9655"/>
        <dbReference type="Rhea" id="RHEA-COMP:9656"/>
        <dbReference type="ChEBI" id="CHEBI:15378"/>
        <dbReference type="ChEBI" id="CHEBI:57783"/>
        <dbReference type="ChEBI" id="CHEBI:58349"/>
        <dbReference type="ChEBI" id="CHEBI:78489"/>
        <dbReference type="ChEBI" id="CHEBI:78495"/>
    </reaction>
    <physiologicalReaction direction="left-to-right" evidence="40">
        <dbReference type="Rhea" id="RHEA:41929"/>
    </physiologicalReaction>
</comment>
<evidence type="ECO:0000256" key="18">
    <source>
        <dbReference type="ARBA" id="ARBA00023442"/>
    </source>
</evidence>
<evidence type="ECO:0000256" key="42">
    <source>
        <dbReference type="ARBA" id="ARBA00049171"/>
    </source>
</evidence>
<evidence type="ECO:0000256" key="49">
    <source>
        <dbReference type="PROSITE-ProRule" id="PRU01363"/>
    </source>
</evidence>
<feature type="domain" description="PKS/mFAS DH" evidence="52">
    <location>
        <begin position="863"/>
        <end position="1116"/>
    </location>
</feature>
<comment type="catalytic activity">
    <reaction evidence="43">
        <text>3-oxododecanoyl-[ACP] + NADPH + H(+) = (3R)-hydroxydodecanoyl-[ACP] + NADP(+)</text>
        <dbReference type="Rhea" id="RHEA:41872"/>
        <dbReference type="Rhea" id="RHEA-COMP:9641"/>
        <dbReference type="Rhea" id="RHEA-COMP:9642"/>
        <dbReference type="ChEBI" id="CHEBI:15378"/>
        <dbReference type="ChEBI" id="CHEBI:57783"/>
        <dbReference type="ChEBI" id="CHEBI:58349"/>
        <dbReference type="ChEBI" id="CHEBI:78469"/>
        <dbReference type="ChEBI" id="CHEBI:78470"/>
    </reaction>
    <physiologicalReaction direction="left-to-right" evidence="43">
        <dbReference type="Rhea" id="RHEA:41873"/>
    </physiologicalReaction>
</comment>
<comment type="catalytic activity">
    <reaction evidence="23">
        <text>tetradecanoyl-[ACP] + malonyl-[ACP] + H(+) = 3-oxohexadecanoyl-[ACP] + holo-[ACP] + CO2</text>
        <dbReference type="Rhea" id="RHEA:41900"/>
        <dbReference type="Rhea" id="RHEA-COMP:9623"/>
        <dbReference type="Rhea" id="RHEA-COMP:9648"/>
        <dbReference type="Rhea" id="RHEA-COMP:9649"/>
        <dbReference type="Rhea" id="RHEA-COMP:9685"/>
        <dbReference type="ChEBI" id="CHEBI:15378"/>
        <dbReference type="ChEBI" id="CHEBI:16526"/>
        <dbReference type="ChEBI" id="CHEBI:64479"/>
        <dbReference type="ChEBI" id="CHEBI:78449"/>
        <dbReference type="ChEBI" id="CHEBI:78477"/>
        <dbReference type="ChEBI" id="CHEBI:78478"/>
    </reaction>
    <physiologicalReaction direction="left-to-right" evidence="23">
        <dbReference type="Rhea" id="RHEA:41901"/>
    </physiologicalReaction>
</comment>
<dbReference type="GO" id="GO:0004315">
    <property type="term" value="F:3-oxoacyl-[acyl-carrier-protein] synthase activity"/>
    <property type="evidence" value="ECO:0007669"/>
    <property type="project" value="UniProtKB-EC"/>
</dbReference>
<dbReference type="InterPro" id="IPR020843">
    <property type="entry name" value="ER"/>
</dbReference>
<comment type="catalytic activity">
    <reaction evidence="9">
        <text>(3R)-hydroxyoctanoyl-[ACP] = (2E)-octenoyl-[ACP] + H2O</text>
        <dbReference type="Rhea" id="RHEA:41844"/>
        <dbReference type="Rhea" id="RHEA-COMP:9634"/>
        <dbReference type="Rhea" id="RHEA-COMP:9635"/>
        <dbReference type="ChEBI" id="CHEBI:15377"/>
        <dbReference type="ChEBI" id="CHEBI:78461"/>
        <dbReference type="ChEBI" id="CHEBI:78462"/>
    </reaction>
    <physiologicalReaction direction="left-to-right" evidence="9">
        <dbReference type="Rhea" id="RHEA:41845"/>
    </physiologicalReaction>
</comment>
<dbReference type="Pfam" id="PF00698">
    <property type="entry name" value="Acyl_transf_1"/>
    <property type="match status" value="1"/>
</dbReference>
<comment type="catalytic activity">
    <reaction evidence="44">
        <text>3-oxohexadecanoyl-[ACP] + NADPH + H(+) = (3R)-hydroxyhexadecanoyl-[ACP] + NADP(+)</text>
        <dbReference type="Rhea" id="RHEA:41904"/>
        <dbReference type="Rhea" id="RHEA-COMP:9649"/>
        <dbReference type="Rhea" id="RHEA-COMP:9650"/>
        <dbReference type="ChEBI" id="CHEBI:15378"/>
        <dbReference type="ChEBI" id="CHEBI:57783"/>
        <dbReference type="ChEBI" id="CHEBI:58349"/>
        <dbReference type="ChEBI" id="CHEBI:78478"/>
        <dbReference type="ChEBI" id="CHEBI:78480"/>
    </reaction>
    <physiologicalReaction direction="left-to-right" evidence="44">
        <dbReference type="Rhea" id="RHEA:41905"/>
    </physiologicalReaction>
</comment>
<proteinExistence type="predicted"/>
<dbReference type="InterPro" id="IPR014043">
    <property type="entry name" value="Acyl_transferase_dom"/>
</dbReference>
<protein>
    <submittedName>
        <fullName evidence="53">Uncharacterized protein</fullName>
    </submittedName>
</protein>
<dbReference type="SUPFAM" id="SSF51735">
    <property type="entry name" value="NAD(P)-binding Rossmann-fold domains"/>
    <property type="match status" value="2"/>
</dbReference>
<keyword evidence="8" id="KW-0456">Lyase</keyword>
<evidence type="ECO:0000256" key="9">
    <source>
        <dbReference type="ARBA" id="ARBA00023332"/>
    </source>
</evidence>
<dbReference type="SUPFAM" id="SSF50129">
    <property type="entry name" value="GroES-like"/>
    <property type="match status" value="1"/>
</dbReference>
<comment type="catalytic activity">
    <reaction evidence="38">
        <text>hexadecanoyl-[ACP] + H2O = hexadecanoate + holo-[ACP] + H(+)</text>
        <dbReference type="Rhea" id="RHEA:41932"/>
        <dbReference type="Rhea" id="RHEA-COMP:9652"/>
        <dbReference type="Rhea" id="RHEA-COMP:9685"/>
        <dbReference type="ChEBI" id="CHEBI:7896"/>
        <dbReference type="ChEBI" id="CHEBI:15377"/>
        <dbReference type="ChEBI" id="CHEBI:15378"/>
        <dbReference type="ChEBI" id="CHEBI:64479"/>
        <dbReference type="ChEBI" id="CHEBI:78483"/>
        <dbReference type="EC" id="3.1.2.14"/>
    </reaction>
    <physiologicalReaction direction="left-to-right" evidence="38">
        <dbReference type="Rhea" id="RHEA:41933"/>
    </physiologicalReaction>
</comment>
<dbReference type="GO" id="GO:0004316">
    <property type="term" value="F:3-oxoacyl-[acyl-carrier-protein] reductase (NADPH) activity"/>
    <property type="evidence" value="ECO:0007669"/>
    <property type="project" value="UniProtKB-EC"/>
</dbReference>
<comment type="catalytic activity">
    <reaction evidence="22">
        <text>3-oxodecanoyl-[ACP] + NADPH + H(+) = (3R)-hydroxydecanoyl-[ACP] + NADP(+)</text>
        <dbReference type="Rhea" id="RHEA:41856"/>
        <dbReference type="Rhea" id="RHEA-COMP:9637"/>
        <dbReference type="Rhea" id="RHEA-COMP:9638"/>
        <dbReference type="ChEBI" id="CHEBI:15378"/>
        <dbReference type="ChEBI" id="CHEBI:57783"/>
        <dbReference type="ChEBI" id="CHEBI:58349"/>
        <dbReference type="ChEBI" id="CHEBI:78464"/>
        <dbReference type="ChEBI" id="CHEBI:78466"/>
    </reaction>
    <physiologicalReaction direction="left-to-right" evidence="22">
        <dbReference type="Rhea" id="RHEA:41857"/>
    </physiologicalReaction>
</comment>
<accession>A0A9N9RZC6</accession>
<dbReference type="EMBL" id="OU895879">
    <property type="protein sequence ID" value="CAG9806917.1"/>
    <property type="molecule type" value="Genomic_DNA"/>
</dbReference>
<comment type="catalytic activity">
    <reaction evidence="25">
        <text>dodecanoyl-[ACP] + malonyl-[ACP] + H(+) = 3-oxotetradecanoyl-[ACP] + holo-[ACP] + CO2</text>
        <dbReference type="Rhea" id="RHEA:41884"/>
        <dbReference type="Rhea" id="RHEA-COMP:9623"/>
        <dbReference type="Rhea" id="RHEA-COMP:9644"/>
        <dbReference type="Rhea" id="RHEA-COMP:9645"/>
        <dbReference type="Rhea" id="RHEA-COMP:9685"/>
        <dbReference type="ChEBI" id="CHEBI:15378"/>
        <dbReference type="ChEBI" id="CHEBI:16526"/>
        <dbReference type="ChEBI" id="CHEBI:64479"/>
        <dbReference type="ChEBI" id="CHEBI:65264"/>
        <dbReference type="ChEBI" id="CHEBI:78449"/>
        <dbReference type="ChEBI" id="CHEBI:78473"/>
    </reaction>
    <physiologicalReaction direction="left-to-right" evidence="25">
        <dbReference type="Rhea" id="RHEA:41885"/>
    </physiologicalReaction>
</comment>
<evidence type="ECO:0000256" key="13">
    <source>
        <dbReference type="ARBA" id="ARBA00023394"/>
    </source>
</evidence>
<comment type="catalytic activity">
    <reaction evidence="12">
        <text>(3R)-hydroxydecanoyl-[ACP] = (2E)-decenoyl-[ACP] + H2O</text>
        <dbReference type="Rhea" id="RHEA:41860"/>
        <dbReference type="Rhea" id="RHEA-COMP:9638"/>
        <dbReference type="Rhea" id="RHEA-COMP:9639"/>
        <dbReference type="ChEBI" id="CHEBI:15377"/>
        <dbReference type="ChEBI" id="CHEBI:78466"/>
        <dbReference type="ChEBI" id="CHEBI:78467"/>
    </reaction>
    <physiologicalReaction direction="left-to-right" evidence="12">
        <dbReference type="Rhea" id="RHEA:41861"/>
    </physiologicalReaction>
</comment>
<dbReference type="Gene3D" id="3.90.180.10">
    <property type="entry name" value="Medium-chain alcohol dehydrogenases, catalytic domain"/>
    <property type="match status" value="1"/>
</dbReference>
<evidence type="ECO:0000256" key="7">
    <source>
        <dbReference type="ARBA" id="ARBA00022990"/>
    </source>
</evidence>
<dbReference type="GO" id="GO:0006633">
    <property type="term" value="P:fatty acid biosynthetic process"/>
    <property type="evidence" value="ECO:0007669"/>
    <property type="project" value="InterPro"/>
</dbReference>
<dbReference type="SUPFAM" id="SSF52151">
    <property type="entry name" value="FabD/lysophospholipase-like"/>
    <property type="match status" value="1"/>
</dbReference>
<dbReference type="SUPFAM" id="SSF53901">
    <property type="entry name" value="Thiolase-like"/>
    <property type="match status" value="1"/>
</dbReference>
<dbReference type="InterPro" id="IPR032821">
    <property type="entry name" value="PKS_assoc"/>
</dbReference>
<dbReference type="Gene3D" id="3.40.366.10">
    <property type="entry name" value="Malonyl-Coenzyme A Acyl Carrier Protein, domain 2"/>
    <property type="match status" value="1"/>
</dbReference>
<dbReference type="InterPro" id="IPR001031">
    <property type="entry name" value="Thioesterase"/>
</dbReference>
<comment type="catalytic activity">
    <reaction evidence="34">
        <text>a fatty acyl-[ACP] + malonyl-[ACP] + H(+) = a 3-oxoacyl-[ACP] + holo-[ACP] + CO2</text>
        <dbReference type="Rhea" id="RHEA:22836"/>
        <dbReference type="Rhea" id="RHEA-COMP:9623"/>
        <dbReference type="Rhea" id="RHEA-COMP:9685"/>
        <dbReference type="Rhea" id="RHEA-COMP:9916"/>
        <dbReference type="Rhea" id="RHEA-COMP:14125"/>
        <dbReference type="ChEBI" id="CHEBI:15378"/>
        <dbReference type="ChEBI" id="CHEBI:16526"/>
        <dbReference type="ChEBI" id="CHEBI:64479"/>
        <dbReference type="ChEBI" id="CHEBI:78449"/>
        <dbReference type="ChEBI" id="CHEBI:78776"/>
        <dbReference type="ChEBI" id="CHEBI:138651"/>
        <dbReference type="EC" id="2.3.1.41"/>
    </reaction>
    <physiologicalReaction direction="left-to-right" evidence="34">
        <dbReference type="Rhea" id="RHEA:22837"/>
    </physiologicalReaction>
</comment>
<keyword evidence="2" id="KW-0596">Phosphopantetheine</keyword>
<reference evidence="53" key="2">
    <citation type="submission" date="2022-10" db="EMBL/GenBank/DDBJ databases">
        <authorList>
            <consortium name="ENA_rothamsted_submissions"/>
            <consortium name="culmorum"/>
            <person name="King R."/>
        </authorList>
    </citation>
    <scope>NUCLEOTIDE SEQUENCE</scope>
</reference>
<dbReference type="InterPro" id="IPR036291">
    <property type="entry name" value="NAD(P)-bd_dom_sf"/>
</dbReference>
<dbReference type="InterPro" id="IPR036736">
    <property type="entry name" value="ACP-like_sf"/>
</dbReference>
<evidence type="ECO:0000256" key="22">
    <source>
        <dbReference type="ARBA" id="ARBA00047440"/>
    </source>
</evidence>
<dbReference type="CDD" id="cd05195">
    <property type="entry name" value="enoyl_red"/>
    <property type="match status" value="1"/>
</dbReference>
<comment type="catalytic activity">
    <reaction evidence="41">
        <text>decanoyl-[ACP] + malonyl-[ACP] + H(+) = 3-oxododecanoyl-[ACP] + holo-[ACP] + CO2</text>
        <dbReference type="Rhea" id="RHEA:41868"/>
        <dbReference type="Rhea" id="RHEA-COMP:9623"/>
        <dbReference type="Rhea" id="RHEA-COMP:9640"/>
        <dbReference type="Rhea" id="RHEA-COMP:9641"/>
        <dbReference type="Rhea" id="RHEA-COMP:9685"/>
        <dbReference type="ChEBI" id="CHEBI:15378"/>
        <dbReference type="ChEBI" id="CHEBI:16526"/>
        <dbReference type="ChEBI" id="CHEBI:64479"/>
        <dbReference type="ChEBI" id="CHEBI:78449"/>
        <dbReference type="ChEBI" id="CHEBI:78468"/>
        <dbReference type="ChEBI" id="CHEBI:78469"/>
    </reaction>
    <physiologicalReaction direction="left-to-right" evidence="41">
        <dbReference type="Rhea" id="RHEA:41869"/>
    </physiologicalReaction>
</comment>
<evidence type="ECO:0000256" key="17">
    <source>
        <dbReference type="ARBA" id="ARBA00023402"/>
    </source>
</evidence>
<dbReference type="SUPFAM" id="SSF53474">
    <property type="entry name" value="alpha/beta-Hydrolases"/>
    <property type="match status" value="1"/>
</dbReference>
<comment type="pathway">
    <text evidence="1">Lipid metabolism.</text>
</comment>
<evidence type="ECO:0000256" key="47">
    <source>
        <dbReference type="ARBA" id="ARBA00049521"/>
    </source>
</evidence>
<evidence type="ECO:0000256" key="26">
    <source>
        <dbReference type="ARBA" id="ARBA00047810"/>
    </source>
</evidence>
<dbReference type="InterPro" id="IPR020841">
    <property type="entry name" value="PKS_Beta-ketoAc_synthase_dom"/>
</dbReference>
<dbReference type="SMART" id="SM00825">
    <property type="entry name" value="PKS_KS"/>
    <property type="match status" value="1"/>
</dbReference>
<comment type="catalytic activity">
    <reaction evidence="27">
        <text>(2E)-hexenoyl-[ACP] + NADPH + H(+) = hexanoyl-[ACP] + NADP(+)</text>
        <dbReference type="Rhea" id="RHEA:41832"/>
        <dbReference type="Rhea" id="RHEA-COMP:9631"/>
        <dbReference type="Rhea" id="RHEA-COMP:9632"/>
        <dbReference type="ChEBI" id="CHEBI:15378"/>
        <dbReference type="ChEBI" id="CHEBI:57783"/>
        <dbReference type="ChEBI" id="CHEBI:58349"/>
        <dbReference type="ChEBI" id="CHEBI:78458"/>
        <dbReference type="ChEBI" id="CHEBI:78459"/>
    </reaction>
    <physiologicalReaction direction="left-to-right" evidence="27">
        <dbReference type="Rhea" id="RHEA:41833"/>
    </physiologicalReaction>
</comment>
<dbReference type="GO" id="GO:0004312">
    <property type="term" value="F:fatty acid synthase activity"/>
    <property type="evidence" value="ECO:0007669"/>
    <property type="project" value="TreeGrafter"/>
</dbReference>
<comment type="catalytic activity">
    <reaction evidence="13">
        <text>a (3R)-hydroxyacyl-[ACP] = a (2E)-enoyl-[ACP] + H2O</text>
        <dbReference type="Rhea" id="RHEA:13097"/>
        <dbReference type="Rhea" id="RHEA-COMP:9925"/>
        <dbReference type="Rhea" id="RHEA-COMP:9945"/>
        <dbReference type="ChEBI" id="CHEBI:15377"/>
        <dbReference type="ChEBI" id="CHEBI:78784"/>
        <dbReference type="ChEBI" id="CHEBI:78827"/>
        <dbReference type="EC" id="4.2.1.59"/>
    </reaction>
    <physiologicalReaction direction="left-to-right" evidence="13">
        <dbReference type="Rhea" id="RHEA:13098"/>
    </physiologicalReaction>
</comment>
<dbReference type="InterPro" id="IPR016036">
    <property type="entry name" value="Malonyl_transacylase_ACP-bd"/>
</dbReference>
<dbReference type="InterPro" id="IPR018201">
    <property type="entry name" value="Ketoacyl_synth_AS"/>
</dbReference>
<dbReference type="InterPro" id="IPR042104">
    <property type="entry name" value="PKS_dehydratase_sf"/>
</dbReference>
<evidence type="ECO:0000256" key="2">
    <source>
        <dbReference type="ARBA" id="ARBA00022450"/>
    </source>
</evidence>
<dbReference type="InterPro" id="IPR014031">
    <property type="entry name" value="Ketoacyl_synth_C"/>
</dbReference>
<dbReference type="InterPro" id="IPR011032">
    <property type="entry name" value="GroES-like_sf"/>
</dbReference>
<dbReference type="InterPro" id="IPR006162">
    <property type="entry name" value="Ppantetheine_attach_site"/>
</dbReference>
<comment type="catalytic activity">
    <reaction evidence="46">
        <text>butanoyl-[ACP] + malonyl-[ACP] + H(+) = 3-oxohexanoyl-[ACP] + holo-[ACP] + CO2</text>
        <dbReference type="Rhea" id="RHEA:41820"/>
        <dbReference type="Rhea" id="RHEA-COMP:9623"/>
        <dbReference type="Rhea" id="RHEA-COMP:9628"/>
        <dbReference type="Rhea" id="RHEA-COMP:9629"/>
        <dbReference type="Rhea" id="RHEA-COMP:9685"/>
        <dbReference type="ChEBI" id="CHEBI:15378"/>
        <dbReference type="ChEBI" id="CHEBI:16526"/>
        <dbReference type="ChEBI" id="CHEBI:64479"/>
        <dbReference type="ChEBI" id="CHEBI:78449"/>
        <dbReference type="ChEBI" id="CHEBI:78454"/>
        <dbReference type="ChEBI" id="CHEBI:78456"/>
    </reaction>
    <physiologicalReaction direction="left-to-right" evidence="46">
        <dbReference type="Rhea" id="RHEA:41821"/>
    </physiologicalReaction>
</comment>
<evidence type="ECO:0000256" key="5">
    <source>
        <dbReference type="ARBA" id="ARBA00022799"/>
    </source>
</evidence>
<dbReference type="InterPro" id="IPR014030">
    <property type="entry name" value="Ketoacyl_synth_N"/>
</dbReference>
<evidence type="ECO:0000256" key="33">
    <source>
        <dbReference type="ARBA" id="ARBA00048420"/>
    </source>
</evidence>
<evidence type="ECO:0000259" key="52">
    <source>
        <dbReference type="PROSITE" id="PS52019"/>
    </source>
</evidence>
<evidence type="ECO:0000256" key="21">
    <source>
        <dbReference type="ARBA" id="ARBA00047400"/>
    </source>
</evidence>
<dbReference type="PROSITE" id="PS50075">
    <property type="entry name" value="CARRIER"/>
    <property type="match status" value="1"/>
</dbReference>
<dbReference type="CDD" id="cd00833">
    <property type="entry name" value="PKS"/>
    <property type="match status" value="1"/>
</dbReference>
<comment type="catalytic activity">
    <reaction evidence="15">
        <text>(3R)-hydroxyoctadecanoyl-[ACP] = (2E)-octadecenoyl-[ACP] + H2O</text>
        <dbReference type="Rhea" id="RHEA:41924"/>
        <dbReference type="Rhea" id="RHEA-COMP:9654"/>
        <dbReference type="Rhea" id="RHEA-COMP:9655"/>
        <dbReference type="ChEBI" id="CHEBI:15377"/>
        <dbReference type="ChEBI" id="CHEBI:78488"/>
        <dbReference type="ChEBI" id="CHEBI:78489"/>
    </reaction>
    <physiologicalReaction direction="left-to-right" evidence="15">
        <dbReference type="Rhea" id="RHEA:41925"/>
    </physiologicalReaction>
</comment>
<evidence type="ECO:0000256" key="40">
    <source>
        <dbReference type="ARBA" id="ARBA00049019"/>
    </source>
</evidence>
<dbReference type="Pfam" id="PF13602">
    <property type="entry name" value="ADH_zinc_N_2"/>
    <property type="match status" value="1"/>
</dbReference>
<dbReference type="InterPro" id="IPR013968">
    <property type="entry name" value="PKS_KR"/>
</dbReference>
<dbReference type="SMART" id="SM00829">
    <property type="entry name" value="PKS_ER"/>
    <property type="match status" value="1"/>
</dbReference>
<keyword evidence="4" id="KW-0808">Transferase</keyword>
<evidence type="ECO:0000256" key="27">
    <source>
        <dbReference type="ARBA" id="ARBA00047897"/>
    </source>
</evidence>
<dbReference type="Pfam" id="PF00550">
    <property type="entry name" value="PP-binding"/>
    <property type="match status" value="1"/>
</dbReference>
<evidence type="ECO:0000256" key="25">
    <source>
        <dbReference type="ARBA" id="ARBA00047578"/>
    </source>
</evidence>
<keyword evidence="7" id="KW-0007">Acetylation</keyword>
<comment type="catalytic activity">
    <reaction evidence="21">
        <text>a (3R)-hydroxyacyl-[ACP] + NADP(+) = a 3-oxoacyl-[ACP] + NADPH + H(+)</text>
        <dbReference type="Rhea" id="RHEA:17397"/>
        <dbReference type="Rhea" id="RHEA-COMP:9916"/>
        <dbReference type="Rhea" id="RHEA-COMP:9945"/>
        <dbReference type="ChEBI" id="CHEBI:15378"/>
        <dbReference type="ChEBI" id="CHEBI:57783"/>
        <dbReference type="ChEBI" id="CHEBI:58349"/>
        <dbReference type="ChEBI" id="CHEBI:78776"/>
        <dbReference type="ChEBI" id="CHEBI:78827"/>
        <dbReference type="EC" id="1.1.1.100"/>
    </reaction>
    <physiologicalReaction direction="right-to-left" evidence="21">
        <dbReference type="Rhea" id="RHEA:17399"/>
    </physiologicalReaction>
</comment>
<comment type="catalytic activity">
    <reaction evidence="14">
        <text>(3R)-hydroxytetradecanoyl-[ACP] = (2E)-tetradecenoyl-[ACP] + H2O</text>
        <dbReference type="Rhea" id="RHEA:41892"/>
        <dbReference type="Rhea" id="RHEA-COMP:9646"/>
        <dbReference type="Rhea" id="RHEA-COMP:9647"/>
        <dbReference type="ChEBI" id="CHEBI:15377"/>
        <dbReference type="ChEBI" id="CHEBI:78474"/>
        <dbReference type="ChEBI" id="CHEBI:78475"/>
    </reaction>
    <physiologicalReaction direction="left-to-right" evidence="14">
        <dbReference type="Rhea" id="RHEA:41893"/>
    </physiologicalReaction>
</comment>
<dbReference type="InterPro" id="IPR016039">
    <property type="entry name" value="Thiolase-like"/>
</dbReference>
<comment type="catalytic activity">
    <reaction evidence="11">
        <text>(3R)-hydroxyhexanoyl-[ACP] = (2E)-hexenoyl-[ACP] + H2O</text>
        <dbReference type="Rhea" id="RHEA:41828"/>
        <dbReference type="Rhea" id="RHEA-COMP:9630"/>
        <dbReference type="Rhea" id="RHEA-COMP:9631"/>
        <dbReference type="ChEBI" id="CHEBI:15377"/>
        <dbReference type="ChEBI" id="CHEBI:78457"/>
        <dbReference type="ChEBI" id="CHEBI:78458"/>
    </reaction>
    <physiologicalReaction direction="left-to-right" evidence="11">
        <dbReference type="Rhea" id="RHEA:41829"/>
    </physiologicalReaction>
</comment>
<comment type="catalytic activity">
    <reaction evidence="28">
        <text>3-oxobutanoyl-[ACP] + NADPH + H(+) = (3R)-hydroxybutanoyl-[ACP] + NADP(+)</text>
        <dbReference type="Rhea" id="RHEA:41804"/>
        <dbReference type="Rhea" id="RHEA-COMP:9625"/>
        <dbReference type="Rhea" id="RHEA-COMP:9626"/>
        <dbReference type="ChEBI" id="CHEBI:15378"/>
        <dbReference type="ChEBI" id="CHEBI:57783"/>
        <dbReference type="ChEBI" id="CHEBI:58349"/>
        <dbReference type="ChEBI" id="CHEBI:78450"/>
        <dbReference type="ChEBI" id="CHEBI:78451"/>
    </reaction>
    <physiologicalReaction direction="left-to-right" evidence="28">
        <dbReference type="Rhea" id="RHEA:41805"/>
    </physiologicalReaction>
</comment>
<evidence type="ECO:0000259" key="51">
    <source>
        <dbReference type="PROSITE" id="PS52004"/>
    </source>
</evidence>
<dbReference type="GO" id="GO:0004313">
    <property type="term" value="F:[acyl-carrier-protein] S-acetyltransferase activity"/>
    <property type="evidence" value="ECO:0007669"/>
    <property type="project" value="UniProtKB-EC"/>
</dbReference>
<comment type="catalytic activity">
    <reaction evidence="36">
        <text>a 2,3-saturated acyl-[ACP] + NADP(+) = a (2E)-enoyl-[ACP] + NADPH + H(+)</text>
        <dbReference type="Rhea" id="RHEA:22564"/>
        <dbReference type="Rhea" id="RHEA-COMP:9925"/>
        <dbReference type="Rhea" id="RHEA-COMP:9926"/>
        <dbReference type="ChEBI" id="CHEBI:15378"/>
        <dbReference type="ChEBI" id="CHEBI:57783"/>
        <dbReference type="ChEBI" id="CHEBI:58349"/>
        <dbReference type="ChEBI" id="CHEBI:78784"/>
        <dbReference type="ChEBI" id="CHEBI:78785"/>
        <dbReference type="EC" id="1.3.1.39"/>
    </reaction>
    <physiologicalReaction direction="right-to-left" evidence="36">
        <dbReference type="Rhea" id="RHEA:22566"/>
    </physiologicalReaction>
</comment>
<dbReference type="SMART" id="SM00822">
    <property type="entry name" value="PKS_KR"/>
    <property type="match status" value="1"/>
</dbReference>
<keyword evidence="6" id="KW-0663">Pyridoxal phosphate</keyword>
<dbReference type="Proteomes" id="UP001153620">
    <property type="component" value="Chromosome 3"/>
</dbReference>
<dbReference type="GO" id="GO:0016297">
    <property type="term" value="F:fatty acyl-[ACP] hydrolase activity"/>
    <property type="evidence" value="ECO:0007669"/>
    <property type="project" value="UniProtKB-EC"/>
</dbReference>
<evidence type="ECO:0000259" key="50">
    <source>
        <dbReference type="PROSITE" id="PS50075"/>
    </source>
</evidence>
<dbReference type="PROSITE" id="PS00606">
    <property type="entry name" value="KS3_1"/>
    <property type="match status" value="1"/>
</dbReference>
<dbReference type="GO" id="GO:0019171">
    <property type="term" value="F:(3R)-hydroxyacyl-[acyl-carrier-protein] dehydratase activity"/>
    <property type="evidence" value="ECO:0007669"/>
    <property type="project" value="UniProtKB-EC"/>
</dbReference>
<evidence type="ECO:0000256" key="10">
    <source>
        <dbReference type="ARBA" id="ARBA00023351"/>
    </source>
</evidence>
<evidence type="ECO:0000256" key="32">
    <source>
        <dbReference type="ARBA" id="ARBA00048289"/>
    </source>
</evidence>
<evidence type="ECO:0000256" key="15">
    <source>
        <dbReference type="ARBA" id="ARBA00023399"/>
    </source>
</evidence>
<comment type="catalytic activity">
    <reaction evidence="10">
        <text>(3R)-hydroxydodecanoyl-[ACP] = (2E)-dodecenoyl-[ACP] + H2O</text>
        <dbReference type="Rhea" id="RHEA:41876"/>
        <dbReference type="Rhea" id="RHEA-COMP:9642"/>
        <dbReference type="Rhea" id="RHEA-COMP:9643"/>
        <dbReference type="ChEBI" id="CHEBI:15377"/>
        <dbReference type="ChEBI" id="CHEBI:78470"/>
        <dbReference type="ChEBI" id="CHEBI:78472"/>
    </reaction>
    <physiologicalReaction direction="left-to-right" evidence="10">
        <dbReference type="Rhea" id="RHEA:41877"/>
    </physiologicalReaction>
</comment>
<dbReference type="SUPFAM" id="SSF55048">
    <property type="entry name" value="Probable ACP-binding domain of malonyl-CoA ACP transacylase"/>
    <property type="match status" value="1"/>
</dbReference>
<comment type="catalytic activity">
    <reaction evidence="33">
        <text>(2E)-octenoyl-[ACP] + NADPH + H(+) = octanoyl-[ACP] + NADP(+)</text>
        <dbReference type="Rhea" id="RHEA:41848"/>
        <dbReference type="Rhea" id="RHEA-COMP:9635"/>
        <dbReference type="Rhea" id="RHEA-COMP:9636"/>
        <dbReference type="ChEBI" id="CHEBI:15378"/>
        <dbReference type="ChEBI" id="CHEBI:57783"/>
        <dbReference type="ChEBI" id="CHEBI:58349"/>
        <dbReference type="ChEBI" id="CHEBI:78462"/>
        <dbReference type="ChEBI" id="CHEBI:78463"/>
    </reaction>
    <physiologicalReaction direction="left-to-right" evidence="33">
        <dbReference type="Rhea" id="RHEA:41849"/>
    </physiologicalReaction>
</comment>
<dbReference type="InterPro" id="IPR016035">
    <property type="entry name" value="Acyl_Trfase/lysoPLipase"/>
</dbReference>
<dbReference type="SMART" id="SM00827">
    <property type="entry name" value="PKS_AT"/>
    <property type="match status" value="1"/>
</dbReference>
<gene>
    <name evidence="53" type="ORF">CHIRRI_LOCUS9771</name>
</gene>
<dbReference type="InterPro" id="IPR050091">
    <property type="entry name" value="PKS_NRPS_Biosynth_Enz"/>
</dbReference>
<comment type="catalytic activity">
    <reaction evidence="30">
        <text>hexadecanoyl-[ACP] + malonyl-[ACP] + H(+) = 3-oxooctadecanoyl-[ACP] + holo-[ACP] + CO2</text>
        <dbReference type="Rhea" id="RHEA:41916"/>
        <dbReference type="Rhea" id="RHEA-COMP:9623"/>
        <dbReference type="Rhea" id="RHEA-COMP:9652"/>
        <dbReference type="Rhea" id="RHEA-COMP:9653"/>
        <dbReference type="Rhea" id="RHEA-COMP:9685"/>
        <dbReference type="ChEBI" id="CHEBI:15378"/>
        <dbReference type="ChEBI" id="CHEBI:16526"/>
        <dbReference type="ChEBI" id="CHEBI:64479"/>
        <dbReference type="ChEBI" id="CHEBI:78449"/>
        <dbReference type="ChEBI" id="CHEBI:78483"/>
        <dbReference type="ChEBI" id="CHEBI:78487"/>
    </reaction>
    <physiologicalReaction direction="left-to-right" evidence="30">
        <dbReference type="Rhea" id="RHEA:41917"/>
    </physiologicalReaction>
</comment>
<evidence type="ECO:0000256" key="45">
    <source>
        <dbReference type="ARBA" id="ARBA00049422"/>
    </source>
</evidence>
<evidence type="ECO:0000256" key="12">
    <source>
        <dbReference type="ARBA" id="ARBA00023388"/>
    </source>
</evidence>
<dbReference type="Pfam" id="PF00109">
    <property type="entry name" value="ketoacyl-synt"/>
    <property type="match status" value="1"/>
</dbReference>
<dbReference type="PROSITE" id="PS52004">
    <property type="entry name" value="KS3_2"/>
    <property type="match status" value="1"/>
</dbReference>
<evidence type="ECO:0000256" key="30">
    <source>
        <dbReference type="ARBA" id="ARBA00048051"/>
    </source>
</evidence>
<comment type="catalytic activity">
    <reaction evidence="29">
        <text>acetyl-[ACP] + malonyl-[ACP] + H(+) = 3-oxobutanoyl-[ACP] + holo-[ACP] + CO2</text>
        <dbReference type="Rhea" id="RHEA:41800"/>
        <dbReference type="Rhea" id="RHEA-COMP:9621"/>
        <dbReference type="Rhea" id="RHEA-COMP:9623"/>
        <dbReference type="Rhea" id="RHEA-COMP:9625"/>
        <dbReference type="Rhea" id="RHEA-COMP:9685"/>
        <dbReference type="ChEBI" id="CHEBI:15378"/>
        <dbReference type="ChEBI" id="CHEBI:16526"/>
        <dbReference type="ChEBI" id="CHEBI:64479"/>
        <dbReference type="ChEBI" id="CHEBI:78446"/>
        <dbReference type="ChEBI" id="CHEBI:78449"/>
        <dbReference type="ChEBI" id="CHEBI:78450"/>
    </reaction>
    <physiologicalReaction direction="left-to-right" evidence="29">
        <dbReference type="Rhea" id="RHEA:41801"/>
    </physiologicalReaction>
</comment>
<dbReference type="InterPro" id="IPR001227">
    <property type="entry name" value="Ac_transferase_dom_sf"/>
</dbReference>
<keyword evidence="3" id="KW-0597">Phosphoprotein</keyword>
<dbReference type="PANTHER" id="PTHR43775:SF23">
    <property type="entry name" value="FATTY ACID SYNTHASE 3"/>
    <property type="match status" value="1"/>
</dbReference>
<dbReference type="GO" id="GO:0141148">
    <property type="term" value="F:enoyl-[acyl-carrier-protein] reductase (NADPH) activity"/>
    <property type="evidence" value="ECO:0007669"/>
    <property type="project" value="UniProtKB-EC"/>
</dbReference>
<evidence type="ECO:0000313" key="54">
    <source>
        <dbReference type="Proteomes" id="UP001153620"/>
    </source>
</evidence>
<evidence type="ECO:0000256" key="6">
    <source>
        <dbReference type="ARBA" id="ARBA00022898"/>
    </source>
</evidence>
<evidence type="ECO:0000256" key="34">
    <source>
        <dbReference type="ARBA" id="ARBA00048506"/>
    </source>
</evidence>
<evidence type="ECO:0000256" key="44">
    <source>
        <dbReference type="ARBA" id="ARBA00049414"/>
    </source>
</evidence>
<evidence type="ECO:0000256" key="14">
    <source>
        <dbReference type="ARBA" id="ARBA00023398"/>
    </source>
</evidence>
<evidence type="ECO:0000256" key="37">
    <source>
        <dbReference type="ARBA" id="ARBA00048691"/>
    </source>
</evidence>
<dbReference type="Gene3D" id="3.40.50.1820">
    <property type="entry name" value="alpha/beta hydrolase"/>
    <property type="match status" value="1"/>
</dbReference>
<comment type="catalytic activity">
    <reaction evidence="32">
        <text>tetradecanoyl-[ACP] + H2O = tetradecanoate + holo-[ACP] + H(+)</text>
        <dbReference type="Rhea" id="RHEA:30123"/>
        <dbReference type="Rhea" id="RHEA-COMP:9648"/>
        <dbReference type="Rhea" id="RHEA-COMP:9685"/>
        <dbReference type="ChEBI" id="CHEBI:15377"/>
        <dbReference type="ChEBI" id="CHEBI:15378"/>
        <dbReference type="ChEBI" id="CHEBI:30807"/>
        <dbReference type="ChEBI" id="CHEBI:64479"/>
        <dbReference type="ChEBI" id="CHEBI:78477"/>
        <dbReference type="EC" id="3.1.2.14"/>
    </reaction>
    <physiologicalReaction direction="left-to-right" evidence="32">
        <dbReference type="Rhea" id="RHEA:30124"/>
    </physiologicalReaction>
</comment>
<evidence type="ECO:0000256" key="11">
    <source>
        <dbReference type="ARBA" id="ARBA00023373"/>
    </source>
</evidence>
<comment type="catalytic activity">
    <reaction evidence="19">
        <text>3-oxooctadecanoyl-[ACP] + NADPH + H(+) = (3R)-hydroxyoctadecanoyl-[ACP] + NADP(+)</text>
        <dbReference type="Rhea" id="RHEA:41920"/>
        <dbReference type="Rhea" id="RHEA-COMP:9653"/>
        <dbReference type="Rhea" id="RHEA-COMP:9654"/>
        <dbReference type="ChEBI" id="CHEBI:15378"/>
        <dbReference type="ChEBI" id="CHEBI:57783"/>
        <dbReference type="ChEBI" id="CHEBI:58349"/>
        <dbReference type="ChEBI" id="CHEBI:78487"/>
        <dbReference type="ChEBI" id="CHEBI:78488"/>
    </reaction>
    <physiologicalReaction direction="left-to-right" evidence="19">
        <dbReference type="Rhea" id="RHEA:41921"/>
    </physiologicalReaction>
</comment>
<comment type="catalytic activity">
    <reaction evidence="17">
        <text>(3R)-hydroxybutanoyl-[ACP] = (2E)-butenoyl-[ACP] + H2O</text>
        <dbReference type="Rhea" id="RHEA:41808"/>
        <dbReference type="Rhea" id="RHEA-COMP:9626"/>
        <dbReference type="Rhea" id="RHEA-COMP:9627"/>
        <dbReference type="ChEBI" id="CHEBI:15377"/>
        <dbReference type="ChEBI" id="CHEBI:78451"/>
        <dbReference type="ChEBI" id="CHEBI:78453"/>
    </reaction>
    <physiologicalReaction direction="left-to-right" evidence="17">
        <dbReference type="Rhea" id="RHEA:41809"/>
    </physiologicalReaction>
</comment>
<dbReference type="Pfam" id="PF16197">
    <property type="entry name" value="KAsynt_C_assoc"/>
    <property type="match status" value="1"/>
</dbReference>
<reference evidence="53" key="1">
    <citation type="submission" date="2022-01" db="EMBL/GenBank/DDBJ databases">
        <authorList>
            <person name="King R."/>
        </authorList>
    </citation>
    <scope>NUCLEOTIDE SEQUENCE</scope>
</reference>
<keyword evidence="54" id="KW-1185">Reference proteome</keyword>
<dbReference type="InterPro" id="IPR009081">
    <property type="entry name" value="PP-bd_ACP"/>
</dbReference>
<comment type="catalytic activity">
    <reaction evidence="26">
        <text>(2E)-hexadecenoyl-[ACP] + NADPH + H(+) = hexadecanoyl-[ACP] + NADP(+)</text>
        <dbReference type="Rhea" id="RHEA:41912"/>
        <dbReference type="Rhea" id="RHEA-COMP:9651"/>
        <dbReference type="Rhea" id="RHEA-COMP:9652"/>
        <dbReference type="ChEBI" id="CHEBI:15378"/>
        <dbReference type="ChEBI" id="CHEBI:57783"/>
        <dbReference type="ChEBI" id="CHEBI:58349"/>
        <dbReference type="ChEBI" id="CHEBI:78481"/>
        <dbReference type="ChEBI" id="CHEBI:78483"/>
    </reaction>
    <physiologicalReaction direction="left-to-right" evidence="26">
        <dbReference type="Rhea" id="RHEA:41913"/>
    </physiologicalReaction>
</comment>
<evidence type="ECO:0000256" key="8">
    <source>
        <dbReference type="ARBA" id="ARBA00023239"/>
    </source>
</evidence>
<evidence type="ECO:0000256" key="35">
    <source>
        <dbReference type="ARBA" id="ARBA00048571"/>
    </source>
</evidence>
<dbReference type="SUPFAM" id="SSF47336">
    <property type="entry name" value="ACP-like"/>
    <property type="match status" value="1"/>
</dbReference>
<dbReference type="Pfam" id="PF21149">
    <property type="entry name" value="FAS_pseudo-KR"/>
    <property type="match status" value="1"/>
</dbReference>
<organism evidence="53 54">
    <name type="scientific">Chironomus riparius</name>
    <dbReference type="NCBI Taxonomy" id="315576"/>
    <lineage>
        <taxon>Eukaryota</taxon>
        <taxon>Metazoa</taxon>
        <taxon>Ecdysozoa</taxon>
        <taxon>Arthropoda</taxon>
        <taxon>Hexapoda</taxon>
        <taxon>Insecta</taxon>
        <taxon>Pterygota</taxon>
        <taxon>Neoptera</taxon>
        <taxon>Endopterygota</taxon>
        <taxon>Diptera</taxon>
        <taxon>Nematocera</taxon>
        <taxon>Chironomoidea</taxon>
        <taxon>Chironomidae</taxon>
        <taxon>Chironominae</taxon>
        <taxon>Chironomus</taxon>
    </lineage>
</organism>
<dbReference type="InterPro" id="IPR029058">
    <property type="entry name" value="AB_hydrolase_fold"/>
</dbReference>